<name>A0A3G2R800_9FIRM</name>
<feature type="transmembrane region" description="Helical" evidence="1">
    <location>
        <begin position="129"/>
        <end position="149"/>
    </location>
</feature>
<feature type="transmembrane region" description="Helical" evidence="1">
    <location>
        <begin position="62"/>
        <end position="84"/>
    </location>
</feature>
<evidence type="ECO:0000256" key="1">
    <source>
        <dbReference type="SAM" id="Phobius"/>
    </source>
</evidence>
<feature type="transmembrane region" description="Helical" evidence="1">
    <location>
        <begin position="6"/>
        <end position="23"/>
    </location>
</feature>
<feature type="transmembrane region" description="Helical" evidence="1">
    <location>
        <begin position="91"/>
        <end position="114"/>
    </location>
</feature>
<dbReference type="EMBL" id="CP033169">
    <property type="protein sequence ID" value="AYO31612.1"/>
    <property type="molecule type" value="Genomic_DNA"/>
</dbReference>
<dbReference type="RefSeq" id="WP_120766673.1">
    <property type="nucleotide sequence ID" value="NZ_CP033169.1"/>
</dbReference>
<keyword evidence="1" id="KW-0472">Membrane</keyword>
<sequence length="158" mass="18115">MFPILWYVAALVSVPEAFLILAISTRMMKLERSNYNRIFLISVIQGGITLIIRKISMGISQYFLSSFHTVILIATLTLLFSLLCRVKVQHCFIPIFIVTVIYGSIQYIVVLIVLNRLKMPLFILQENPWLDVALFFPVAGITVLVFYLIDRLNLFEGL</sequence>
<keyword evidence="3" id="KW-1185">Reference proteome</keyword>
<keyword evidence="1" id="KW-0812">Transmembrane</keyword>
<organism evidence="2 3">
    <name type="scientific">Biomaibacter acetigenes</name>
    <dbReference type="NCBI Taxonomy" id="2316383"/>
    <lineage>
        <taxon>Bacteria</taxon>
        <taxon>Bacillati</taxon>
        <taxon>Bacillota</taxon>
        <taxon>Clostridia</taxon>
        <taxon>Thermosediminibacterales</taxon>
        <taxon>Tepidanaerobacteraceae</taxon>
        <taxon>Biomaibacter</taxon>
    </lineage>
</organism>
<proteinExistence type="predicted"/>
<evidence type="ECO:0000313" key="3">
    <source>
        <dbReference type="Proteomes" id="UP000280960"/>
    </source>
</evidence>
<dbReference type="Proteomes" id="UP000280960">
    <property type="component" value="Chromosome"/>
</dbReference>
<keyword evidence="1" id="KW-1133">Transmembrane helix</keyword>
<dbReference type="KEGG" id="bacg:D2962_14275"/>
<protein>
    <submittedName>
        <fullName evidence="2">Uncharacterized protein</fullName>
    </submittedName>
</protein>
<dbReference type="AlphaFoldDB" id="A0A3G2R800"/>
<evidence type="ECO:0000313" key="2">
    <source>
        <dbReference type="EMBL" id="AYO31612.1"/>
    </source>
</evidence>
<gene>
    <name evidence="2" type="ORF">D2962_14275</name>
</gene>
<feature type="transmembrane region" description="Helical" evidence="1">
    <location>
        <begin position="35"/>
        <end position="56"/>
    </location>
</feature>
<accession>A0A3G2R800</accession>
<reference evidence="2 3" key="1">
    <citation type="submission" date="2018-10" db="EMBL/GenBank/DDBJ databases">
        <authorList>
            <person name="Zhang X."/>
        </authorList>
    </citation>
    <scope>NUCLEOTIDE SEQUENCE [LARGE SCALE GENOMIC DNA]</scope>
    <source>
        <strain evidence="2 3">SK-G1</strain>
    </source>
</reference>